<dbReference type="InterPro" id="IPR046347">
    <property type="entry name" value="bZIP_sf"/>
</dbReference>
<sequence>MDYSYYPQSAQSFFPLLPPTPTHTNASNTDEFSNSPPHDVFDQYHQPYSYANQYNPHITKATTPLPQQKPSISHPMYTEIPTDMNEDAMQRGSNSDDDENMTPAQSRRKAQNRAAQRAFRERKERHVRDLEAKLAAYEKDSGNLTLENERLKLQLTKAATENEILKATSAHPNRGVPEPLSNAGPMRYTPTDFYTEVLYAHENKVPSHRIVTSDNGERLLAAGATWDYIINHPLYKQGLVDVGIVSEKLKTVAKCDGQGPVFEERAIIDAIEQSVASGSDELL</sequence>
<keyword evidence="2" id="KW-0539">Nucleus</keyword>
<gene>
    <name evidence="5" type="ORF">EYC80_001001</name>
</gene>
<feature type="region of interest" description="Disordered" evidence="3">
    <location>
        <begin position="86"/>
        <end position="124"/>
    </location>
</feature>
<dbReference type="InterPro" id="IPR004827">
    <property type="entry name" value="bZIP"/>
</dbReference>
<dbReference type="PROSITE" id="PS50217">
    <property type="entry name" value="BZIP"/>
    <property type="match status" value="1"/>
</dbReference>
<evidence type="ECO:0000313" key="6">
    <source>
        <dbReference type="Proteomes" id="UP000326757"/>
    </source>
</evidence>
<dbReference type="Gene3D" id="1.10.238.100">
    <property type="entry name" value="YAP1 redox domain. Chain B"/>
    <property type="match status" value="1"/>
</dbReference>
<evidence type="ECO:0000313" key="5">
    <source>
        <dbReference type="EMBL" id="KAB8298837.1"/>
    </source>
</evidence>
<comment type="caution">
    <text evidence="5">The sequence shown here is derived from an EMBL/GenBank/DDBJ whole genome shotgun (WGS) entry which is preliminary data.</text>
</comment>
<name>A0A5N6K7U6_MONLA</name>
<comment type="subcellular location">
    <subcellularLocation>
        <location evidence="1">Nucleus</location>
    </subcellularLocation>
</comment>
<dbReference type="SMART" id="SM00338">
    <property type="entry name" value="BRLZ"/>
    <property type="match status" value="1"/>
</dbReference>
<dbReference type="SUPFAM" id="SSF57959">
    <property type="entry name" value="Leucine zipper domain"/>
    <property type="match status" value="1"/>
</dbReference>
<dbReference type="InterPro" id="IPR050936">
    <property type="entry name" value="AP-1-like"/>
</dbReference>
<dbReference type="EMBL" id="VIGI01000006">
    <property type="protein sequence ID" value="KAB8298837.1"/>
    <property type="molecule type" value="Genomic_DNA"/>
</dbReference>
<dbReference type="Gene3D" id="1.20.5.170">
    <property type="match status" value="1"/>
</dbReference>
<dbReference type="PANTHER" id="PTHR40621:SF8">
    <property type="entry name" value="AP-1-LIKE TRANSCRIPTION FACTOR YAP3"/>
    <property type="match status" value="1"/>
</dbReference>
<keyword evidence="6" id="KW-1185">Reference proteome</keyword>
<dbReference type="AlphaFoldDB" id="A0A5N6K7U6"/>
<evidence type="ECO:0000256" key="3">
    <source>
        <dbReference type="SAM" id="MobiDB-lite"/>
    </source>
</evidence>
<dbReference type="PANTHER" id="PTHR40621">
    <property type="entry name" value="TRANSCRIPTION FACTOR KAPC-RELATED"/>
    <property type="match status" value="1"/>
</dbReference>
<accession>A0A5N6K7U6</accession>
<reference evidence="5 6" key="1">
    <citation type="submission" date="2019-06" db="EMBL/GenBank/DDBJ databases">
        <title>Genome Sequence of the Brown Rot Fungal Pathogen Monilinia laxa.</title>
        <authorList>
            <person name="De Miccolis Angelini R.M."/>
            <person name="Landi L."/>
            <person name="Abate D."/>
            <person name="Pollastro S."/>
            <person name="Romanazzi G."/>
            <person name="Faretra F."/>
        </authorList>
    </citation>
    <scope>NUCLEOTIDE SEQUENCE [LARGE SCALE GENOMIC DNA]</scope>
    <source>
        <strain evidence="5 6">Mlax316</strain>
    </source>
</reference>
<dbReference type="CDD" id="cd14688">
    <property type="entry name" value="bZIP_YAP"/>
    <property type="match status" value="1"/>
</dbReference>
<dbReference type="PROSITE" id="PS00036">
    <property type="entry name" value="BZIP_BASIC"/>
    <property type="match status" value="1"/>
</dbReference>
<evidence type="ECO:0000256" key="2">
    <source>
        <dbReference type="ARBA" id="ARBA00023242"/>
    </source>
</evidence>
<dbReference type="Proteomes" id="UP000326757">
    <property type="component" value="Unassembled WGS sequence"/>
</dbReference>
<dbReference type="GO" id="GO:0000976">
    <property type="term" value="F:transcription cis-regulatory region binding"/>
    <property type="evidence" value="ECO:0007669"/>
    <property type="project" value="InterPro"/>
</dbReference>
<evidence type="ECO:0000259" key="4">
    <source>
        <dbReference type="PROSITE" id="PS50217"/>
    </source>
</evidence>
<proteinExistence type="predicted"/>
<protein>
    <recommendedName>
        <fullName evidence="4">BZIP domain-containing protein</fullName>
    </recommendedName>
</protein>
<organism evidence="5 6">
    <name type="scientific">Monilinia laxa</name>
    <name type="common">Brown rot fungus</name>
    <name type="synonym">Sclerotinia laxa</name>
    <dbReference type="NCBI Taxonomy" id="61186"/>
    <lineage>
        <taxon>Eukaryota</taxon>
        <taxon>Fungi</taxon>
        <taxon>Dikarya</taxon>
        <taxon>Ascomycota</taxon>
        <taxon>Pezizomycotina</taxon>
        <taxon>Leotiomycetes</taxon>
        <taxon>Helotiales</taxon>
        <taxon>Sclerotiniaceae</taxon>
        <taxon>Monilinia</taxon>
    </lineage>
</organism>
<feature type="domain" description="BZIP" evidence="4">
    <location>
        <begin position="102"/>
        <end position="165"/>
    </location>
</feature>
<dbReference type="GO" id="GO:0001228">
    <property type="term" value="F:DNA-binding transcription activator activity, RNA polymerase II-specific"/>
    <property type="evidence" value="ECO:0007669"/>
    <property type="project" value="TreeGrafter"/>
</dbReference>
<dbReference type="GO" id="GO:0090575">
    <property type="term" value="C:RNA polymerase II transcription regulator complex"/>
    <property type="evidence" value="ECO:0007669"/>
    <property type="project" value="TreeGrafter"/>
</dbReference>
<evidence type="ECO:0000256" key="1">
    <source>
        <dbReference type="ARBA" id="ARBA00004123"/>
    </source>
</evidence>
<dbReference type="OrthoDB" id="4940293at2759"/>